<evidence type="ECO:0000256" key="6">
    <source>
        <dbReference type="PIRNR" id="PIRNR001365"/>
    </source>
</evidence>
<evidence type="ECO:0000256" key="3">
    <source>
        <dbReference type="ARBA" id="ARBA00007592"/>
    </source>
</evidence>
<organism evidence="7 8">
    <name type="scientific">Oceanobacillus kimchii</name>
    <dbReference type="NCBI Taxonomy" id="746691"/>
    <lineage>
        <taxon>Bacteria</taxon>
        <taxon>Bacillati</taxon>
        <taxon>Bacillota</taxon>
        <taxon>Bacilli</taxon>
        <taxon>Bacillales</taxon>
        <taxon>Bacillaceae</taxon>
        <taxon>Oceanobacillus</taxon>
    </lineage>
</organism>
<dbReference type="PANTHER" id="PTHR12128">
    <property type="entry name" value="DIHYDRODIPICOLINATE SYNTHASE"/>
    <property type="match status" value="1"/>
</dbReference>
<evidence type="ECO:0000256" key="4">
    <source>
        <dbReference type="ARBA" id="ARBA00023239"/>
    </source>
</evidence>
<dbReference type="InterPro" id="IPR013785">
    <property type="entry name" value="Aldolase_TIM"/>
</dbReference>
<accession>A0ABQ5TPI4</accession>
<dbReference type="RefSeq" id="WP_017798064.1">
    <property type="nucleotide sequence ID" value="NZ_BSKO01000001.1"/>
</dbReference>
<evidence type="ECO:0000256" key="1">
    <source>
        <dbReference type="ARBA" id="ARBA00001446"/>
    </source>
</evidence>
<dbReference type="Gene3D" id="3.20.20.70">
    <property type="entry name" value="Aldolase class I"/>
    <property type="match status" value="1"/>
</dbReference>
<dbReference type="NCBIfam" id="NF002958">
    <property type="entry name" value="PRK03620.1"/>
    <property type="match status" value="1"/>
</dbReference>
<dbReference type="PIRSF" id="PIRSF001365">
    <property type="entry name" value="DHDPS"/>
    <property type="match status" value="1"/>
</dbReference>
<dbReference type="SMART" id="SM01130">
    <property type="entry name" value="DHDPS"/>
    <property type="match status" value="1"/>
</dbReference>
<gene>
    <name evidence="7" type="primary">ycbC</name>
    <name evidence="7" type="ORF">MACH08_33120</name>
</gene>
<sequence>MKRKAPTGILGFPVTPFDNQGNIDELALSENIKYLLDSGLEAIFVACGAGEYHSLENGEYESIIEVATSTVKGQVPVYTGVGGNLSDAVYKAKISEKHGVDGYLIMPAYLINGEQEGIYQYVHSIATSTDLNAIVYQRDNVVMNLDTVEKLVEIPQIVGFKDGHGSMEHIIEFTQSIGNKIGWLNGMPMAEVTMPAYIPLGFDSYSSAISNYIPHISRKFYDALLEGDETTVNEIYQEVILPINRIRRQGKGYAISLIKAGMEIVGLPINSNNVRPPVTPVKKEHYAQLEEILKKALIKYPSNLTKSL</sequence>
<dbReference type="InterPro" id="IPR002220">
    <property type="entry name" value="DapA-like"/>
</dbReference>
<evidence type="ECO:0000313" key="8">
    <source>
        <dbReference type="Proteomes" id="UP001275436"/>
    </source>
</evidence>
<evidence type="ECO:0000256" key="5">
    <source>
        <dbReference type="HAMAP-Rule" id="MF_00694"/>
    </source>
</evidence>
<evidence type="ECO:0000313" key="7">
    <source>
        <dbReference type="EMBL" id="GLO67528.1"/>
    </source>
</evidence>
<protein>
    <recommendedName>
        <fullName evidence="5">Probable 5-dehydro-4-deoxyglucarate dehydratase</fullName>
        <ecNumber evidence="5">4.2.1.41</ecNumber>
    </recommendedName>
    <alternativeName>
        <fullName evidence="5">5-keto-4-deoxy-glucarate dehydratase</fullName>
        <shortName evidence="5">KDGDH</shortName>
    </alternativeName>
</protein>
<comment type="pathway">
    <text evidence="2 5">Carbohydrate acid metabolism; D-glucarate degradation; 2,5-dioxopentanoate from D-glucarate: step 2/2.</text>
</comment>
<comment type="catalytic activity">
    <reaction evidence="1 5">
        <text>5-dehydro-4-deoxy-D-glucarate + H(+) = 2,5-dioxopentanoate + CO2 + H2O</text>
        <dbReference type="Rhea" id="RHEA:24608"/>
        <dbReference type="ChEBI" id="CHEBI:15377"/>
        <dbReference type="ChEBI" id="CHEBI:15378"/>
        <dbReference type="ChEBI" id="CHEBI:16526"/>
        <dbReference type="ChEBI" id="CHEBI:42819"/>
        <dbReference type="ChEBI" id="CHEBI:58136"/>
        <dbReference type="EC" id="4.2.1.41"/>
    </reaction>
</comment>
<dbReference type="Pfam" id="PF00701">
    <property type="entry name" value="DHDPS"/>
    <property type="match status" value="1"/>
</dbReference>
<proteinExistence type="inferred from homology"/>
<dbReference type="InterPro" id="IPR017655">
    <property type="entry name" value="Dehydro-deoxyglucarate_dehyd"/>
</dbReference>
<dbReference type="SUPFAM" id="SSF51569">
    <property type="entry name" value="Aldolase"/>
    <property type="match status" value="1"/>
</dbReference>
<reference evidence="7 8" key="1">
    <citation type="submission" date="2023-02" db="EMBL/GenBank/DDBJ databases">
        <title>Oceanobacillus kimchii IFOP_LL358 isolated form Alexandrium catenella lab strain.</title>
        <authorList>
            <person name="Gajardo G."/>
            <person name="Ueki S."/>
            <person name="Maruyama F."/>
        </authorList>
    </citation>
    <scope>NUCLEOTIDE SEQUENCE [LARGE SCALE GENOMIC DNA]</scope>
    <source>
        <strain evidence="7 8">IFOP_LL358</strain>
    </source>
</reference>
<dbReference type="EC" id="4.2.1.41" evidence="5"/>
<keyword evidence="8" id="KW-1185">Reference proteome</keyword>
<dbReference type="EMBL" id="BSKO01000001">
    <property type="protein sequence ID" value="GLO67528.1"/>
    <property type="molecule type" value="Genomic_DNA"/>
</dbReference>
<name>A0ABQ5TPI4_9BACI</name>
<comment type="caution">
    <text evidence="7">The sequence shown here is derived from an EMBL/GenBank/DDBJ whole genome shotgun (WGS) entry which is preliminary data.</text>
</comment>
<dbReference type="HAMAP" id="MF_00694">
    <property type="entry name" value="KDGDH"/>
    <property type="match status" value="1"/>
</dbReference>
<dbReference type="NCBIfam" id="TIGR03249">
    <property type="entry name" value="KdgD"/>
    <property type="match status" value="1"/>
</dbReference>
<dbReference type="PANTHER" id="PTHR12128:SF19">
    <property type="entry name" value="5-DEHYDRO-4-DEOXYGLUCARATE DEHYDRATASE 2-RELATED"/>
    <property type="match status" value="1"/>
</dbReference>
<evidence type="ECO:0000256" key="2">
    <source>
        <dbReference type="ARBA" id="ARBA00004983"/>
    </source>
</evidence>
<dbReference type="Proteomes" id="UP001275436">
    <property type="component" value="Unassembled WGS sequence"/>
</dbReference>
<comment type="similarity">
    <text evidence="3 5 6">Belongs to the DapA family.</text>
</comment>
<keyword evidence="4 5" id="KW-0456">Lyase</keyword>